<proteinExistence type="predicted"/>
<comment type="caution">
    <text evidence="1">The sequence shown here is derived from an EMBL/GenBank/DDBJ whole genome shotgun (WGS) entry which is preliminary data.</text>
</comment>
<dbReference type="EMBL" id="CAJPWZ010001071">
    <property type="protein sequence ID" value="CAG2207133.1"/>
    <property type="molecule type" value="Genomic_DNA"/>
</dbReference>
<protein>
    <submittedName>
        <fullName evidence="1">Uncharacterized protein</fullName>
    </submittedName>
</protein>
<dbReference type="Proteomes" id="UP000683360">
    <property type="component" value="Unassembled WGS sequence"/>
</dbReference>
<gene>
    <name evidence="1" type="ORF">MEDL_21427</name>
</gene>
<reference evidence="1" key="1">
    <citation type="submission" date="2021-03" db="EMBL/GenBank/DDBJ databases">
        <authorList>
            <person name="Bekaert M."/>
        </authorList>
    </citation>
    <scope>NUCLEOTIDE SEQUENCE</scope>
</reference>
<organism evidence="1 2">
    <name type="scientific">Mytilus edulis</name>
    <name type="common">Blue mussel</name>
    <dbReference type="NCBI Taxonomy" id="6550"/>
    <lineage>
        <taxon>Eukaryota</taxon>
        <taxon>Metazoa</taxon>
        <taxon>Spiralia</taxon>
        <taxon>Lophotrochozoa</taxon>
        <taxon>Mollusca</taxon>
        <taxon>Bivalvia</taxon>
        <taxon>Autobranchia</taxon>
        <taxon>Pteriomorphia</taxon>
        <taxon>Mytilida</taxon>
        <taxon>Mytiloidea</taxon>
        <taxon>Mytilidae</taxon>
        <taxon>Mytilinae</taxon>
        <taxon>Mytilus</taxon>
    </lineage>
</organism>
<sequence>MKDKKTQSQVPKAPIPVLNTKLQSEIDRESDITIKELQLKEKLLQQNTEMNKCKANELCYVFQNDYHENKKDEGNDMQNMRFYMETLASNIEKHITCKEDLMLNEIETKKTILLQIEKFKYQQISYTVNAIELSDDMKNINLKFLQDFIGDKLAIFSSILDKKRFFQERFTTTELIKSLEEKGPDPNSPDTDVYIKFSVLLQKENCLSDFLGDILQNMNKRRPVWSESTVNLYSLLLNYGGPVAVDLMRRNLGGPSLSRECSRILQKVCKDVDINSIIFTIAVDATPVLPLIRAKGNKLLGFATNKDIIVQSAEDVIQVFKDDSLLRAQQTYVFALVPLRSNIPYCTLAAPPVVKGENQGTALNWLIKSKEWGQQYNLNIYGLGADGDSKIRSFYVHRYLKNHGCNDFTIDRQDFTFSLPQNQFDSIDCPFPDPRHLLKKWRNQLLNIRRLLIMGDHLVQLEHLMELADIEEIKHTLGLWKTDIRVNDKQNVNAAIRLFNPNVQSHLKEYGSR</sequence>
<dbReference type="OrthoDB" id="10066461at2759"/>
<accession>A0A8S3REV6</accession>
<keyword evidence="2" id="KW-1185">Reference proteome</keyword>
<evidence type="ECO:0000313" key="2">
    <source>
        <dbReference type="Proteomes" id="UP000683360"/>
    </source>
</evidence>
<name>A0A8S3REV6_MYTED</name>
<dbReference type="AlphaFoldDB" id="A0A8S3REV6"/>
<evidence type="ECO:0000313" key="1">
    <source>
        <dbReference type="EMBL" id="CAG2207133.1"/>
    </source>
</evidence>